<dbReference type="Pfam" id="PF03708">
    <property type="entry name" value="Avian_gp85"/>
    <property type="match status" value="1"/>
</dbReference>
<gene>
    <name evidence="1" type="primary">Ervpablb1</name>
    <name evidence="1" type="ORF">EUBBOU_R15298</name>
</gene>
<protein>
    <submittedName>
        <fullName evidence="1">ERB1 protein</fullName>
    </submittedName>
</protein>
<name>A0A7K8XDL5_9PICI</name>
<reference evidence="1 2" key="1">
    <citation type="submission" date="2019-09" db="EMBL/GenBank/DDBJ databases">
        <title>Bird 10,000 Genomes (B10K) Project - Family phase.</title>
        <authorList>
            <person name="Zhang G."/>
        </authorList>
    </citation>
    <scope>NUCLEOTIDE SEQUENCE [LARGE SCALE GENOMIC DNA]</scope>
    <source>
        <strain evidence="1">B10K-DU-001-04</strain>
        <tissue evidence="1">Muscle</tissue>
    </source>
</reference>
<dbReference type="Pfam" id="PF00429">
    <property type="entry name" value="TLV_coat"/>
    <property type="match status" value="1"/>
</dbReference>
<dbReference type="InterPro" id="IPR005166">
    <property type="entry name" value="RSV_p95_env"/>
</dbReference>
<dbReference type="SUPFAM" id="SSF58069">
    <property type="entry name" value="Virus ectodomain"/>
    <property type="match status" value="1"/>
</dbReference>
<dbReference type="Proteomes" id="UP000583613">
    <property type="component" value="Unassembled WGS sequence"/>
</dbReference>
<feature type="non-terminal residue" evidence="1">
    <location>
        <position position="1"/>
    </location>
</feature>
<dbReference type="PANTHER" id="PTHR10424:SF8">
    <property type="entry name" value="ENDOGENOUS RETROVIRUS GROUP PABLB MEMBER 1 ENV POLYPROTEIN"/>
    <property type="match status" value="1"/>
</dbReference>
<evidence type="ECO:0000313" key="1">
    <source>
        <dbReference type="EMBL" id="NXF89393.1"/>
    </source>
</evidence>
<comment type="caution">
    <text evidence="1">The sequence shown here is derived from an EMBL/GenBank/DDBJ whole genome shotgun (WGS) entry which is preliminary data.</text>
</comment>
<dbReference type="AlphaFoldDB" id="A0A7K8XDL5"/>
<dbReference type="OrthoDB" id="9838443at2759"/>
<dbReference type="EMBL" id="VWZE01008871">
    <property type="protein sequence ID" value="NXF89393.1"/>
    <property type="molecule type" value="Genomic_DNA"/>
</dbReference>
<dbReference type="Gene3D" id="1.10.287.210">
    <property type="match status" value="1"/>
</dbReference>
<keyword evidence="2" id="KW-1185">Reference proteome</keyword>
<dbReference type="PANTHER" id="PTHR10424">
    <property type="entry name" value="VIRAL ENVELOPE PROTEIN"/>
    <property type="match status" value="1"/>
</dbReference>
<sequence>GEGPALWNNGTPKALPPNVFLICGDRAWQGIPRNAYGSPCYLGKLTLFAPHLSHLRNINRARAHRSIGLTPDCNNQLHLLSVAARVALSIFLPAGAAGNALKNIERLACWAEKQANVTTEVLKQLLVDQNSLRHALLQNRAAIDFLLLAKGHRCRDFEGMCCFNPSDHSLSIHEEIEWLKNHMSMIRKQTSWLDSWLGSIFGGVSGWVLDLIKEGLRCLCLILFILIVAHIGF</sequence>
<accession>A0A7K8XDL5</accession>
<evidence type="ECO:0000313" key="2">
    <source>
        <dbReference type="Proteomes" id="UP000583613"/>
    </source>
</evidence>
<dbReference type="InterPro" id="IPR018154">
    <property type="entry name" value="TLV/ENV_coat_polyprotein"/>
</dbReference>
<proteinExistence type="predicted"/>
<feature type="non-terminal residue" evidence="1">
    <location>
        <position position="233"/>
    </location>
</feature>
<organism evidence="1 2">
    <name type="scientific">Eubucco bourcierii</name>
    <name type="common">red-headed barbet</name>
    <dbReference type="NCBI Taxonomy" id="91767"/>
    <lineage>
        <taxon>Eukaryota</taxon>
        <taxon>Metazoa</taxon>
        <taxon>Chordata</taxon>
        <taxon>Craniata</taxon>
        <taxon>Vertebrata</taxon>
        <taxon>Euteleostomi</taxon>
        <taxon>Archelosauria</taxon>
        <taxon>Archosauria</taxon>
        <taxon>Dinosauria</taxon>
        <taxon>Saurischia</taxon>
        <taxon>Theropoda</taxon>
        <taxon>Coelurosauria</taxon>
        <taxon>Aves</taxon>
        <taxon>Neognathae</taxon>
        <taxon>Neoaves</taxon>
        <taxon>Telluraves</taxon>
        <taxon>Coraciimorphae</taxon>
        <taxon>Piciformes</taxon>
        <taxon>Ramphastidae</taxon>
        <taxon>Eubucco</taxon>
    </lineage>
</organism>